<name>A0A0K9XGW6_9ACTN</name>
<dbReference type="STRING" id="1678637.AC230_12190"/>
<proteinExistence type="predicted"/>
<keyword evidence="1" id="KW-0812">Transmembrane</keyword>
<sequence>MDETGTPRREQGTWWSRWPVWSAWPAALWSLLYGAAGVYWAAGGGGYPFAQVAEERASASLLEPSRAAVAGPVIAAVGAAGAVAGVLMALGRGRGRRRTALLAFAWANAVTLALVLPDYSLLGLLAFSPLLVVFAFTGVPGPQDGIGDILYWHRGNLIILFVGGLLWGAAALAYQRRTRGVCAHCGRGRHAAARWATPEAARRWGRWAVWTAVLSSVPYDVTRLAWYAGWPLGITREFLDDMRSTPYMLEIGLGLGVLSTAGGLLTHGLVGRWGEVWPRWVLRKAGRRVHPATAIVPASVVALVLVPGGLMNLRHMDWELWATNGPGVFWALWGVALGAATLAYYLRRRGRCVRCGRG</sequence>
<evidence type="ECO:0000313" key="2">
    <source>
        <dbReference type="EMBL" id="KNB52301.1"/>
    </source>
</evidence>
<dbReference type="Proteomes" id="UP000037288">
    <property type="component" value="Unassembled WGS sequence"/>
</dbReference>
<reference evidence="3" key="1">
    <citation type="submission" date="2015-07" db="EMBL/GenBank/DDBJ databases">
        <title>Draft genome sequence of Streptomyces sp. CMAA 1322, a bacterium isolated from Caatinga biome, from dry forest semiarid of Brazil.</title>
        <authorList>
            <person name="Santos S.N."/>
            <person name="Gacesa R."/>
            <person name="Taketani R.G."/>
            <person name="Long P.F."/>
            <person name="Melo I.S."/>
        </authorList>
    </citation>
    <scope>NUCLEOTIDE SEQUENCE [LARGE SCALE GENOMIC DNA]</scope>
    <source>
        <strain evidence="3">CMAA 1322</strain>
    </source>
</reference>
<feature type="transmembrane region" description="Helical" evidence="1">
    <location>
        <begin position="330"/>
        <end position="347"/>
    </location>
</feature>
<dbReference type="RefSeq" id="WP_049716156.1">
    <property type="nucleotide sequence ID" value="NZ_LFXA01000007.1"/>
</dbReference>
<keyword evidence="1" id="KW-0472">Membrane</keyword>
<feature type="transmembrane region" description="Helical" evidence="1">
    <location>
        <begin position="69"/>
        <end position="91"/>
    </location>
</feature>
<keyword evidence="1" id="KW-1133">Transmembrane helix</keyword>
<feature type="transmembrane region" description="Helical" evidence="1">
    <location>
        <begin position="103"/>
        <end position="136"/>
    </location>
</feature>
<feature type="transmembrane region" description="Helical" evidence="1">
    <location>
        <begin position="21"/>
        <end position="42"/>
    </location>
</feature>
<feature type="transmembrane region" description="Helical" evidence="1">
    <location>
        <begin position="207"/>
        <end position="227"/>
    </location>
</feature>
<comment type="caution">
    <text evidence="2">The sequence shown here is derived from an EMBL/GenBank/DDBJ whole genome shotgun (WGS) entry which is preliminary data.</text>
</comment>
<feature type="transmembrane region" description="Helical" evidence="1">
    <location>
        <begin position="156"/>
        <end position="174"/>
    </location>
</feature>
<feature type="transmembrane region" description="Helical" evidence="1">
    <location>
        <begin position="291"/>
        <end position="310"/>
    </location>
</feature>
<feature type="transmembrane region" description="Helical" evidence="1">
    <location>
        <begin position="247"/>
        <end position="270"/>
    </location>
</feature>
<accession>A0A0K9XGW6</accession>
<evidence type="ECO:0000256" key="1">
    <source>
        <dbReference type="SAM" id="Phobius"/>
    </source>
</evidence>
<evidence type="ECO:0000313" key="3">
    <source>
        <dbReference type="Proteomes" id="UP000037288"/>
    </source>
</evidence>
<protein>
    <submittedName>
        <fullName evidence="2">Uncharacterized protein</fullName>
    </submittedName>
</protein>
<dbReference type="EMBL" id="LFXA01000007">
    <property type="protein sequence ID" value="KNB52301.1"/>
    <property type="molecule type" value="Genomic_DNA"/>
</dbReference>
<keyword evidence="3" id="KW-1185">Reference proteome</keyword>
<organism evidence="2 3">
    <name type="scientific">Streptomyces caatingaensis</name>
    <dbReference type="NCBI Taxonomy" id="1678637"/>
    <lineage>
        <taxon>Bacteria</taxon>
        <taxon>Bacillati</taxon>
        <taxon>Actinomycetota</taxon>
        <taxon>Actinomycetes</taxon>
        <taxon>Kitasatosporales</taxon>
        <taxon>Streptomycetaceae</taxon>
        <taxon>Streptomyces</taxon>
    </lineage>
</organism>
<gene>
    <name evidence="2" type="ORF">AC230_12190</name>
</gene>
<dbReference type="PATRIC" id="fig|1678637.3.peg.2629"/>
<dbReference type="AlphaFoldDB" id="A0A0K9XGW6"/>